<dbReference type="Proteomes" id="UP000241222">
    <property type="component" value="Unassembled WGS sequence"/>
</dbReference>
<dbReference type="InterPro" id="IPR058163">
    <property type="entry name" value="LysR-type_TF_proteobact-type"/>
</dbReference>
<keyword evidence="8" id="KW-1185">Reference proteome</keyword>
<keyword evidence="3" id="KW-0238">DNA-binding</keyword>
<comment type="caution">
    <text evidence="7">The sequence shown here is derived from an EMBL/GenBank/DDBJ whole genome shotgun (WGS) entry which is preliminary data.</text>
</comment>
<dbReference type="EMBL" id="PYMH01000002">
    <property type="protein sequence ID" value="PSU34788.1"/>
    <property type="molecule type" value="Genomic_DNA"/>
</dbReference>
<name>A0A2T3J137_9GAMM</name>
<evidence type="ECO:0000256" key="2">
    <source>
        <dbReference type="ARBA" id="ARBA00023015"/>
    </source>
</evidence>
<dbReference type="PROSITE" id="PS50931">
    <property type="entry name" value="HTH_LYSR"/>
    <property type="match status" value="1"/>
</dbReference>
<evidence type="ECO:0000256" key="1">
    <source>
        <dbReference type="ARBA" id="ARBA00009437"/>
    </source>
</evidence>
<keyword evidence="4" id="KW-0804">Transcription</keyword>
<dbReference type="Gene3D" id="3.40.190.290">
    <property type="match status" value="1"/>
</dbReference>
<proteinExistence type="inferred from homology"/>
<dbReference type="SUPFAM" id="SSF53850">
    <property type="entry name" value="Periplasmic binding protein-like II"/>
    <property type="match status" value="1"/>
</dbReference>
<dbReference type="GO" id="GO:0043565">
    <property type="term" value="F:sequence-specific DNA binding"/>
    <property type="evidence" value="ECO:0007669"/>
    <property type="project" value="TreeGrafter"/>
</dbReference>
<dbReference type="PANTHER" id="PTHR30537">
    <property type="entry name" value="HTH-TYPE TRANSCRIPTIONAL REGULATOR"/>
    <property type="match status" value="1"/>
</dbReference>
<evidence type="ECO:0000256" key="3">
    <source>
        <dbReference type="ARBA" id="ARBA00023125"/>
    </source>
</evidence>
<dbReference type="Pfam" id="PF00126">
    <property type="entry name" value="HTH_1"/>
    <property type="match status" value="1"/>
</dbReference>
<dbReference type="InterPro" id="IPR036388">
    <property type="entry name" value="WH-like_DNA-bd_sf"/>
</dbReference>
<accession>A0A2T3J137</accession>
<reference evidence="7 8" key="1">
    <citation type="submission" date="2018-03" db="EMBL/GenBank/DDBJ databases">
        <title>Whole genome sequencing of Histamine producing bacteria.</title>
        <authorList>
            <person name="Butler K."/>
        </authorList>
    </citation>
    <scope>NUCLEOTIDE SEQUENCE [LARGE SCALE GENOMIC DNA]</scope>
    <source>
        <strain evidence="7 8">JCM 13586</strain>
    </source>
</reference>
<dbReference type="SUPFAM" id="SSF46785">
    <property type="entry name" value="Winged helix' DNA-binding domain"/>
    <property type="match status" value="1"/>
</dbReference>
<feature type="domain" description="HTH lysR-type" evidence="6">
    <location>
        <begin position="1"/>
        <end position="58"/>
    </location>
</feature>
<protein>
    <submittedName>
        <fullName evidence="7">LysR family transcriptional regulator</fullName>
    </submittedName>
</protein>
<feature type="region of interest" description="Disordered" evidence="5">
    <location>
        <begin position="305"/>
        <end position="333"/>
    </location>
</feature>
<evidence type="ECO:0000256" key="4">
    <source>
        <dbReference type="ARBA" id="ARBA00023163"/>
    </source>
</evidence>
<dbReference type="InterPro" id="IPR000847">
    <property type="entry name" value="LysR_HTH_N"/>
</dbReference>
<dbReference type="AlphaFoldDB" id="A0A2T3J137"/>
<dbReference type="InterPro" id="IPR036390">
    <property type="entry name" value="WH_DNA-bd_sf"/>
</dbReference>
<dbReference type="GO" id="GO:0006351">
    <property type="term" value="P:DNA-templated transcription"/>
    <property type="evidence" value="ECO:0007669"/>
    <property type="project" value="TreeGrafter"/>
</dbReference>
<dbReference type="FunFam" id="1.10.10.10:FF:000001">
    <property type="entry name" value="LysR family transcriptional regulator"/>
    <property type="match status" value="1"/>
</dbReference>
<dbReference type="Pfam" id="PF03466">
    <property type="entry name" value="LysR_substrate"/>
    <property type="match status" value="1"/>
</dbReference>
<gene>
    <name evidence="7" type="ORF">C9I99_06750</name>
</gene>
<keyword evidence="2" id="KW-0805">Transcription regulation</keyword>
<evidence type="ECO:0000313" key="8">
    <source>
        <dbReference type="Proteomes" id="UP000241222"/>
    </source>
</evidence>
<dbReference type="GO" id="GO:0003700">
    <property type="term" value="F:DNA-binding transcription factor activity"/>
    <property type="evidence" value="ECO:0007669"/>
    <property type="project" value="InterPro"/>
</dbReference>
<evidence type="ECO:0000256" key="5">
    <source>
        <dbReference type="SAM" id="MobiDB-lite"/>
    </source>
</evidence>
<dbReference type="RefSeq" id="WP_107348113.1">
    <property type="nucleotide sequence ID" value="NZ_PYMH01000002.1"/>
</dbReference>
<dbReference type="OrthoDB" id="9786526at2"/>
<dbReference type="InterPro" id="IPR005119">
    <property type="entry name" value="LysR_subst-bd"/>
</dbReference>
<evidence type="ECO:0000313" key="7">
    <source>
        <dbReference type="EMBL" id="PSU34788.1"/>
    </source>
</evidence>
<dbReference type="PANTHER" id="PTHR30537:SF68">
    <property type="entry name" value="TRANSCRIPTIONAL REGULATOR-RELATED"/>
    <property type="match status" value="1"/>
</dbReference>
<evidence type="ECO:0000259" key="6">
    <source>
        <dbReference type="PROSITE" id="PS50931"/>
    </source>
</evidence>
<dbReference type="CDD" id="cd08422">
    <property type="entry name" value="PBP2_CrgA_like"/>
    <property type="match status" value="1"/>
</dbReference>
<dbReference type="Gene3D" id="1.10.10.10">
    <property type="entry name" value="Winged helix-like DNA-binding domain superfamily/Winged helix DNA-binding domain"/>
    <property type="match status" value="1"/>
</dbReference>
<comment type="similarity">
    <text evidence="1">Belongs to the LysR transcriptional regulatory family.</text>
</comment>
<organism evidence="7 8">
    <name type="scientific">Photobacterium lutimaris</name>
    <dbReference type="NCBI Taxonomy" id="388278"/>
    <lineage>
        <taxon>Bacteria</taxon>
        <taxon>Pseudomonadati</taxon>
        <taxon>Pseudomonadota</taxon>
        <taxon>Gammaproteobacteria</taxon>
        <taxon>Vibrionales</taxon>
        <taxon>Vibrionaceae</taxon>
        <taxon>Photobacterium</taxon>
    </lineage>
</organism>
<sequence>MKTEDIKLFHKVAEFNSLTETAKWMDLPKSNISRRIKQLESDLQIKLFHRHSRHITLTAAGYDFYKSSTKFINELNQTISKLQRPNKELDGRLKVMISPVMMNIGKLVLEFMQLHPAINVEIISSNDEQDLIKNDIDIAFRVVNTPTEENLIAHKIREEPYGLYASPQYLSNNGTPDALDKLAEHNFITFRFSNGEVFNKLTLEEGQTLHLTSNLTVNSVPLLIESAIQGHGLILISQRVGNLFAQKKLLEQVIHSYSPNYNFGWFVHPPRQYLSLVTQEFINFVLDRIKQLGYDDNDAMNVFRLPFSSPTKQNNKKTNKHQSGSDDDTFTAT</sequence>